<feature type="domain" description="PNPLA" evidence="3">
    <location>
        <begin position="54"/>
        <end position="255"/>
    </location>
</feature>
<dbReference type="Pfam" id="PF01734">
    <property type="entry name" value="Patatin"/>
    <property type="match status" value="1"/>
</dbReference>
<dbReference type="SUPFAM" id="SSF52151">
    <property type="entry name" value="FabD/lysophospholipase-like"/>
    <property type="match status" value="1"/>
</dbReference>
<dbReference type="InterPro" id="IPR002641">
    <property type="entry name" value="PNPLA_dom"/>
</dbReference>
<dbReference type="EMBL" id="BBMR01000002">
    <property type="protein sequence ID" value="GAL18267.1"/>
    <property type="molecule type" value="Genomic_DNA"/>
</dbReference>
<name>A0A090SFI9_9VIBR</name>
<organism evidence="4 5">
    <name type="scientific">Vibrio maritimus</name>
    <dbReference type="NCBI Taxonomy" id="990268"/>
    <lineage>
        <taxon>Bacteria</taxon>
        <taxon>Pseudomonadati</taxon>
        <taxon>Pseudomonadota</taxon>
        <taxon>Gammaproteobacteria</taxon>
        <taxon>Vibrionales</taxon>
        <taxon>Vibrionaceae</taxon>
        <taxon>Vibrio</taxon>
    </lineage>
</organism>
<keyword evidence="4" id="KW-0449">Lipoprotein</keyword>
<sequence>MKFAVLSIIIVSLCGCATKGAIENKPMVNSSDLPPYSVGESINQRDEGDISLTLAFSGGGVRAAALSYGTLLALRDTKIMTSKGEVRLLDEVDYIASVSGGSFTSAYYGLYGDRIFDDYESEFLYRKVGDDLIHLLFSPTLWFSENGRSEKAIEYYQEELFHNATFADLQRSDGPMIVINATDLGGGVRFSFLQEYFDLICSDLHSYPVANAVTASAAVPIVFNPVVLKNHHACLRDTRFVLDRQSDNAQIQNTLEGFAVTVTKMLALLST</sequence>
<dbReference type="STRING" id="990268.JCM19235_6820"/>
<evidence type="ECO:0000256" key="1">
    <source>
        <dbReference type="ARBA" id="ARBA00023098"/>
    </source>
</evidence>
<gene>
    <name evidence="4" type="ORF">JCM19235_6820</name>
</gene>
<dbReference type="Gene3D" id="3.40.1090.10">
    <property type="entry name" value="Cytosolic phospholipase A2 catalytic domain"/>
    <property type="match status" value="1"/>
</dbReference>
<evidence type="ECO:0000313" key="5">
    <source>
        <dbReference type="Proteomes" id="UP000029228"/>
    </source>
</evidence>
<evidence type="ECO:0000313" key="4">
    <source>
        <dbReference type="EMBL" id="GAL18267.1"/>
    </source>
</evidence>
<dbReference type="InterPro" id="IPR016035">
    <property type="entry name" value="Acyl_Trfase/lysoPLipase"/>
</dbReference>
<keyword evidence="5" id="KW-1185">Reference proteome</keyword>
<dbReference type="PROSITE" id="PS51635">
    <property type="entry name" value="PNPLA"/>
    <property type="match status" value="1"/>
</dbReference>
<dbReference type="Proteomes" id="UP000029228">
    <property type="component" value="Unassembled WGS sequence"/>
</dbReference>
<protein>
    <submittedName>
        <fullName evidence="4">Lipoprotein putative</fullName>
    </submittedName>
</protein>
<dbReference type="GO" id="GO:0006629">
    <property type="term" value="P:lipid metabolic process"/>
    <property type="evidence" value="ECO:0007669"/>
    <property type="project" value="UniProtKB-KW"/>
</dbReference>
<evidence type="ECO:0000259" key="3">
    <source>
        <dbReference type="PROSITE" id="PS51635"/>
    </source>
</evidence>
<comment type="caution">
    <text evidence="4">The sequence shown here is derived from an EMBL/GenBank/DDBJ whole genome shotgun (WGS) entry which is preliminary data.</text>
</comment>
<reference evidence="4 5" key="2">
    <citation type="submission" date="2014-09" db="EMBL/GenBank/DDBJ databases">
        <authorList>
            <consortium name="NBRP consortium"/>
            <person name="Sawabe T."/>
            <person name="Meirelles P."/>
            <person name="Nakanishi M."/>
            <person name="Sayaka M."/>
            <person name="Hattori M."/>
            <person name="Ohkuma M."/>
        </authorList>
    </citation>
    <scope>NUCLEOTIDE SEQUENCE [LARGE SCALE GENOMIC DNA]</scope>
    <source>
        <strain evidence="5">JCM19235</strain>
    </source>
</reference>
<accession>A0A090SFI9</accession>
<evidence type="ECO:0000256" key="2">
    <source>
        <dbReference type="PROSITE-ProRule" id="PRU01161"/>
    </source>
</evidence>
<dbReference type="AlphaFoldDB" id="A0A090SFI9"/>
<dbReference type="PROSITE" id="PS51257">
    <property type="entry name" value="PROKAR_LIPOPROTEIN"/>
    <property type="match status" value="1"/>
</dbReference>
<comment type="caution">
    <text evidence="2">Lacks conserved residue(s) required for the propagation of feature annotation.</text>
</comment>
<reference evidence="4 5" key="1">
    <citation type="submission" date="2014-09" db="EMBL/GenBank/DDBJ databases">
        <title>Vibrio maritimus JCM 19235. (C45) whole genome shotgun sequence.</title>
        <authorList>
            <person name="Sawabe T."/>
            <person name="Meirelles P."/>
            <person name="Nakanishi M."/>
            <person name="Sayaka M."/>
            <person name="Hattori M."/>
            <person name="Ohkuma M."/>
        </authorList>
    </citation>
    <scope>NUCLEOTIDE SEQUENCE [LARGE SCALE GENOMIC DNA]</scope>
    <source>
        <strain evidence="5">JCM19235</strain>
    </source>
</reference>
<keyword evidence="1" id="KW-0443">Lipid metabolism</keyword>
<proteinExistence type="predicted"/>